<accession>A0A0F9U683</accession>
<evidence type="ECO:0000313" key="1">
    <source>
        <dbReference type="EMBL" id="KKN82787.1"/>
    </source>
</evidence>
<reference evidence="1" key="1">
    <citation type="journal article" date="2015" name="Nature">
        <title>Complex archaea that bridge the gap between prokaryotes and eukaryotes.</title>
        <authorList>
            <person name="Spang A."/>
            <person name="Saw J.H."/>
            <person name="Jorgensen S.L."/>
            <person name="Zaremba-Niedzwiedzka K."/>
            <person name="Martijn J."/>
            <person name="Lind A.E."/>
            <person name="van Eijk R."/>
            <person name="Schleper C."/>
            <person name="Guy L."/>
            <person name="Ettema T.J."/>
        </authorList>
    </citation>
    <scope>NUCLEOTIDE SEQUENCE</scope>
</reference>
<dbReference type="AlphaFoldDB" id="A0A0F9U683"/>
<gene>
    <name evidence="1" type="ORF">LCGC14_0306110</name>
</gene>
<organism evidence="1">
    <name type="scientific">marine sediment metagenome</name>
    <dbReference type="NCBI Taxonomy" id="412755"/>
    <lineage>
        <taxon>unclassified sequences</taxon>
        <taxon>metagenomes</taxon>
        <taxon>ecological metagenomes</taxon>
    </lineage>
</organism>
<dbReference type="EMBL" id="LAZR01000195">
    <property type="protein sequence ID" value="KKN82787.1"/>
    <property type="molecule type" value="Genomic_DNA"/>
</dbReference>
<protein>
    <submittedName>
        <fullName evidence="1">Uncharacterized protein</fullName>
    </submittedName>
</protein>
<sequence length="194" mass="21206">MSLISKSDIAAVIGVSADTIPDAVYNWAVAQMLAMLGIKAADTTRTHREFIGQSTSWIALRDRDIKSIDSLVVGSTTVSINIGTNVKVNEDTGMLWYSGGFSDKVVVGYTINAYTPNYINDAIVSTLTLKNLAIFQPTVVSASVKKITIGKYSKTYGTVASNLEQFIDSLDMELYYLRDMYFGFDGQLKTGIIQ</sequence>
<proteinExistence type="predicted"/>
<comment type="caution">
    <text evidence="1">The sequence shown here is derived from an EMBL/GenBank/DDBJ whole genome shotgun (WGS) entry which is preliminary data.</text>
</comment>
<name>A0A0F9U683_9ZZZZ</name>